<dbReference type="EMBL" id="MU006092">
    <property type="protein sequence ID" value="KAF2840687.1"/>
    <property type="molecule type" value="Genomic_DNA"/>
</dbReference>
<keyword evidence="2" id="KW-1185">Reference proteome</keyword>
<protein>
    <submittedName>
        <fullName evidence="1">Uncharacterized protein</fullName>
    </submittedName>
</protein>
<dbReference type="AlphaFoldDB" id="A0A9P4VT94"/>
<dbReference type="Proteomes" id="UP000799429">
    <property type="component" value="Unassembled WGS sequence"/>
</dbReference>
<name>A0A9P4VT94_9PEZI</name>
<comment type="caution">
    <text evidence="1">The sequence shown here is derived from an EMBL/GenBank/DDBJ whole genome shotgun (WGS) entry which is preliminary data.</text>
</comment>
<organism evidence="1 2">
    <name type="scientific">Patellaria atrata CBS 101060</name>
    <dbReference type="NCBI Taxonomy" id="1346257"/>
    <lineage>
        <taxon>Eukaryota</taxon>
        <taxon>Fungi</taxon>
        <taxon>Dikarya</taxon>
        <taxon>Ascomycota</taxon>
        <taxon>Pezizomycotina</taxon>
        <taxon>Dothideomycetes</taxon>
        <taxon>Dothideomycetes incertae sedis</taxon>
        <taxon>Patellariales</taxon>
        <taxon>Patellariaceae</taxon>
        <taxon>Patellaria</taxon>
    </lineage>
</organism>
<proteinExistence type="predicted"/>
<accession>A0A9P4VT94</accession>
<evidence type="ECO:0000313" key="2">
    <source>
        <dbReference type="Proteomes" id="UP000799429"/>
    </source>
</evidence>
<sequence>MHDMRRRTSFPSSVPCDYLTWSLLTATSSDSFPFETIPPSSRIQAPFIHRYRISGPESPVGSFSLYVSVRLLGSGSTITATAKVYHTGSSPLPVLSMPMLPATMVGLSRCPLSFYRHGNGAISSRQCALHFIVQRPIRDASGGKMIPLQSVLATPRCFY</sequence>
<reference evidence="1" key="1">
    <citation type="journal article" date="2020" name="Stud. Mycol.">
        <title>101 Dothideomycetes genomes: a test case for predicting lifestyles and emergence of pathogens.</title>
        <authorList>
            <person name="Haridas S."/>
            <person name="Albert R."/>
            <person name="Binder M."/>
            <person name="Bloem J."/>
            <person name="Labutti K."/>
            <person name="Salamov A."/>
            <person name="Andreopoulos B."/>
            <person name="Baker S."/>
            <person name="Barry K."/>
            <person name="Bills G."/>
            <person name="Bluhm B."/>
            <person name="Cannon C."/>
            <person name="Castanera R."/>
            <person name="Culley D."/>
            <person name="Daum C."/>
            <person name="Ezra D."/>
            <person name="Gonzalez J."/>
            <person name="Henrissat B."/>
            <person name="Kuo A."/>
            <person name="Liang C."/>
            <person name="Lipzen A."/>
            <person name="Lutzoni F."/>
            <person name="Magnuson J."/>
            <person name="Mondo S."/>
            <person name="Nolan M."/>
            <person name="Ohm R."/>
            <person name="Pangilinan J."/>
            <person name="Park H.-J."/>
            <person name="Ramirez L."/>
            <person name="Alfaro M."/>
            <person name="Sun H."/>
            <person name="Tritt A."/>
            <person name="Yoshinaga Y."/>
            <person name="Zwiers L.-H."/>
            <person name="Turgeon B."/>
            <person name="Goodwin S."/>
            <person name="Spatafora J."/>
            <person name="Crous P."/>
            <person name="Grigoriev I."/>
        </authorList>
    </citation>
    <scope>NUCLEOTIDE SEQUENCE</scope>
    <source>
        <strain evidence="1">CBS 101060</strain>
    </source>
</reference>
<evidence type="ECO:0000313" key="1">
    <source>
        <dbReference type="EMBL" id="KAF2840687.1"/>
    </source>
</evidence>
<gene>
    <name evidence="1" type="ORF">M501DRAFT_626682</name>
</gene>